<dbReference type="KEGG" id="lbc:LACBIDRAFT_304704"/>
<dbReference type="AlphaFoldDB" id="B0E4F2"/>
<dbReference type="Proteomes" id="UP000001194">
    <property type="component" value="Unassembled WGS sequence"/>
</dbReference>
<proteinExistence type="predicted"/>
<reference evidence="1 2" key="1">
    <citation type="journal article" date="2008" name="Nature">
        <title>The genome of Laccaria bicolor provides insights into mycorrhizal symbiosis.</title>
        <authorList>
            <person name="Martin F."/>
            <person name="Aerts A."/>
            <person name="Ahren D."/>
            <person name="Brun A."/>
            <person name="Danchin E.G.J."/>
            <person name="Duchaussoy F."/>
            <person name="Gibon J."/>
            <person name="Kohler A."/>
            <person name="Lindquist E."/>
            <person name="Pereda V."/>
            <person name="Salamov A."/>
            <person name="Shapiro H.J."/>
            <person name="Wuyts J."/>
            <person name="Blaudez D."/>
            <person name="Buee M."/>
            <person name="Brokstein P."/>
            <person name="Canbaeck B."/>
            <person name="Cohen D."/>
            <person name="Courty P.E."/>
            <person name="Coutinho P.M."/>
            <person name="Delaruelle C."/>
            <person name="Detter J.C."/>
            <person name="Deveau A."/>
            <person name="DiFazio S."/>
            <person name="Duplessis S."/>
            <person name="Fraissinet-Tachet L."/>
            <person name="Lucic E."/>
            <person name="Frey-Klett P."/>
            <person name="Fourrey C."/>
            <person name="Feussner I."/>
            <person name="Gay G."/>
            <person name="Grimwood J."/>
            <person name="Hoegger P.J."/>
            <person name="Jain P."/>
            <person name="Kilaru S."/>
            <person name="Labbe J."/>
            <person name="Lin Y.C."/>
            <person name="Legue V."/>
            <person name="Le Tacon F."/>
            <person name="Marmeisse R."/>
            <person name="Melayah D."/>
            <person name="Montanini B."/>
            <person name="Muratet M."/>
            <person name="Nehls U."/>
            <person name="Niculita-Hirzel H."/>
            <person name="Oudot-Le Secq M.P."/>
            <person name="Peter M."/>
            <person name="Quesneville H."/>
            <person name="Rajashekar B."/>
            <person name="Reich M."/>
            <person name="Rouhier N."/>
            <person name="Schmutz J."/>
            <person name="Yin T."/>
            <person name="Chalot M."/>
            <person name="Henrissat B."/>
            <person name="Kuees U."/>
            <person name="Lucas S."/>
            <person name="Van de Peer Y."/>
            <person name="Podila G.K."/>
            <person name="Polle A."/>
            <person name="Pukkila P.J."/>
            <person name="Richardson P.M."/>
            <person name="Rouze P."/>
            <person name="Sanders I.R."/>
            <person name="Stajich J.E."/>
            <person name="Tunlid A."/>
            <person name="Tuskan G."/>
            <person name="Grigoriev I.V."/>
        </authorList>
    </citation>
    <scope>NUCLEOTIDE SEQUENCE [LARGE SCALE GENOMIC DNA]</scope>
    <source>
        <strain evidence="2">S238N-H82 / ATCC MYA-4686</strain>
    </source>
</reference>
<accession>B0E4F2</accession>
<organism evidence="2">
    <name type="scientific">Laccaria bicolor (strain S238N-H82 / ATCC MYA-4686)</name>
    <name type="common">Bicoloured deceiver</name>
    <name type="synonym">Laccaria laccata var. bicolor</name>
    <dbReference type="NCBI Taxonomy" id="486041"/>
    <lineage>
        <taxon>Eukaryota</taxon>
        <taxon>Fungi</taxon>
        <taxon>Dikarya</taxon>
        <taxon>Basidiomycota</taxon>
        <taxon>Agaricomycotina</taxon>
        <taxon>Agaricomycetes</taxon>
        <taxon>Agaricomycetidae</taxon>
        <taxon>Agaricales</taxon>
        <taxon>Agaricineae</taxon>
        <taxon>Hydnangiaceae</taxon>
        <taxon>Laccaria</taxon>
    </lineage>
</organism>
<protein>
    <submittedName>
        <fullName evidence="1">Predicted protein</fullName>
    </submittedName>
</protein>
<dbReference type="InParanoid" id="B0E4F2"/>
<dbReference type="HOGENOM" id="CLU_2527867_0_0_1"/>
<evidence type="ECO:0000313" key="1">
    <source>
        <dbReference type="EMBL" id="EDQ98277.1"/>
    </source>
</evidence>
<dbReference type="RefSeq" id="XP_001891070.1">
    <property type="nucleotide sequence ID" value="XM_001891035.1"/>
</dbReference>
<evidence type="ECO:0000313" key="2">
    <source>
        <dbReference type="Proteomes" id="UP000001194"/>
    </source>
</evidence>
<keyword evidence="2" id="KW-1185">Reference proteome</keyword>
<gene>
    <name evidence="1" type="ORF">LACBIDRAFT_304704</name>
</gene>
<dbReference type="GeneID" id="6086728"/>
<sequence>MTWPEIGRAVPAYTIAGGRPLRGRGVSIFPEPVMEGGWLGQTWIERRELDINVCAKIRLHGLGGENEVDEEIGLKAAEGAAAKS</sequence>
<dbReference type="EMBL" id="DS547371">
    <property type="protein sequence ID" value="EDQ98277.1"/>
    <property type="molecule type" value="Genomic_DNA"/>
</dbReference>
<name>B0E4F2_LACBS</name>